<reference evidence="1 2" key="1">
    <citation type="submission" date="2019-03" db="EMBL/GenBank/DDBJ databases">
        <title>First draft genome of Liparis tanakae, snailfish: a comprehensive survey of snailfish specific genes.</title>
        <authorList>
            <person name="Kim W."/>
            <person name="Song I."/>
            <person name="Jeong J.-H."/>
            <person name="Kim D."/>
            <person name="Kim S."/>
            <person name="Ryu S."/>
            <person name="Song J.Y."/>
            <person name="Lee S.K."/>
        </authorList>
    </citation>
    <scope>NUCLEOTIDE SEQUENCE [LARGE SCALE GENOMIC DNA]</scope>
    <source>
        <tissue evidence="1">Muscle</tissue>
    </source>
</reference>
<name>A0A4Z2JHS0_9TELE</name>
<dbReference type="Proteomes" id="UP000314294">
    <property type="component" value="Unassembled WGS sequence"/>
</dbReference>
<organism evidence="1 2">
    <name type="scientific">Liparis tanakae</name>
    <name type="common">Tanaka's snailfish</name>
    <dbReference type="NCBI Taxonomy" id="230148"/>
    <lineage>
        <taxon>Eukaryota</taxon>
        <taxon>Metazoa</taxon>
        <taxon>Chordata</taxon>
        <taxon>Craniata</taxon>
        <taxon>Vertebrata</taxon>
        <taxon>Euteleostomi</taxon>
        <taxon>Actinopterygii</taxon>
        <taxon>Neopterygii</taxon>
        <taxon>Teleostei</taxon>
        <taxon>Neoteleostei</taxon>
        <taxon>Acanthomorphata</taxon>
        <taxon>Eupercaria</taxon>
        <taxon>Perciformes</taxon>
        <taxon>Cottioidei</taxon>
        <taxon>Cottales</taxon>
        <taxon>Liparidae</taxon>
        <taxon>Liparis</taxon>
    </lineage>
</organism>
<comment type="caution">
    <text evidence="1">The sequence shown here is derived from an EMBL/GenBank/DDBJ whole genome shotgun (WGS) entry which is preliminary data.</text>
</comment>
<accession>A0A4Z2JHS0</accession>
<sequence>MSFISSQMHCRPSFSHSTVFRRSRSVTPFSLSLSSGKRSQSNIFGQGKPNADITGAQPSLTLSHRDRHGWMGSSRSSRHTGAKREQRNFLVSGWHCFWTSGIQDEACCRTSFMVSCPSRFGRRISVYSMSLHRRRFAGIALQLFFL</sequence>
<proteinExistence type="predicted"/>
<gene>
    <name evidence="1" type="ORF">EYF80_000333</name>
</gene>
<dbReference type="AlphaFoldDB" id="A0A4Z2JHS0"/>
<dbReference type="EMBL" id="SRLO01000001">
    <property type="protein sequence ID" value="TNN89730.1"/>
    <property type="molecule type" value="Genomic_DNA"/>
</dbReference>
<protein>
    <submittedName>
        <fullName evidence="1">Uncharacterized protein</fullName>
    </submittedName>
</protein>
<evidence type="ECO:0000313" key="2">
    <source>
        <dbReference type="Proteomes" id="UP000314294"/>
    </source>
</evidence>
<evidence type="ECO:0000313" key="1">
    <source>
        <dbReference type="EMBL" id="TNN89730.1"/>
    </source>
</evidence>
<keyword evidence="2" id="KW-1185">Reference proteome</keyword>